<keyword evidence="1" id="KW-0813">Transport</keyword>
<dbReference type="SUPFAM" id="SSF52540">
    <property type="entry name" value="P-loop containing nucleoside triphosphate hydrolases"/>
    <property type="match status" value="1"/>
</dbReference>
<dbReference type="InterPro" id="IPR017871">
    <property type="entry name" value="ABC_transporter-like_CS"/>
</dbReference>
<evidence type="ECO:0000256" key="7">
    <source>
        <dbReference type="ARBA" id="ARBA00023136"/>
    </source>
</evidence>
<dbReference type="InterPro" id="IPR027417">
    <property type="entry name" value="P-loop_NTPase"/>
</dbReference>
<dbReference type="InterPro" id="IPR050093">
    <property type="entry name" value="ABC_SmlMolc_Importer"/>
</dbReference>
<reference evidence="9" key="1">
    <citation type="submission" date="2018-06" db="EMBL/GenBank/DDBJ databases">
        <authorList>
            <person name="Zhirakovskaya E."/>
        </authorList>
    </citation>
    <scope>NUCLEOTIDE SEQUENCE</scope>
</reference>
<name>A0A3B0TTW8_9ZZZZ</name>
<evidence type="ECO:0000313" key="9">
    <source>
        <dbReference type="EMBL" id="VAW16877.1"/>
    </source>
</evidence>
<dbReference type="PROSITE" id="PS00211">
    <property type="entry name" value="ABC_TRANSPORTER_1"/>
    <property type="match status" value="1"/>
</dbReference>
<evidence type="ECO:0000259" key="8">
    <source>
        <dbReference type="PROSITE" id="PS50893"/>
    </source>
</evidence>
<dbReference type="InterPro" id="IPR003593">
    <property type="entry name" value="AAA+_ATPase"/>
</dbReference>
<dbReference type="EMBL" id="UOEM01000099">
    <property type="protein sequence ID" value="VAW16877.1"/>
    <property type="molecule type" value="Genomic_DNA"/>
</dbReference>
<organism evidence="9">
    <name type="scientific">hydrothermal vent metagenome</name>
    <dbReference type="NCBI Taxonomy" id="652676"/>
    <lineage>
        <taxon>unclassified sequences</taxon>
        <taxon>metagenomes</taxon>
        <taxon>ecological metagenomes</taxon>
    </lineage>
</organism>
<evidence type="ECO:0000256" key="5">
    <source>
        <dbReference type="ARBA" id="ARBA00022840"/>
    </source>
</evidence>
<keyword evidence="4" id="KW-0547">Nucleotide-binding</keyword>
<keyword evidence="7" id="KW-0472">Membrane</keyword>
<accession>A0A3B0TTW8</accession>
<dbReference type="InterPro" id="IPR003439">
    <property type="entry name" value="ABC_transporter-like_ATP-bd"/>
</dbReference>
<evidence type="ECO:0000256" key="1">
    <source>
        <dbReference type="ARBA" id="ARBA00022448"/>
    </source>
</evidence>
<gene>
    <name evidence="9" type="ORF">MNBD_ALPHA09-1852</name>
</gene>
<dbReference type="AlphaFoldDB" id="A0A3B0TTW8"/>
<dbReference type="PANTHER" id="PTHR42781:SF1">
    <property type="entry name" value="THIAMINE IMPORT ATP-BINDING PROTEIN THIQ"/>
    <property type="match status" value="1"/>
</dbReference>
<evidence type="ECO:0000256" key="4">
    <source>
        <dbReference type="ARBA" id="ARBA00022741"/>
    </source>
</evidence>
<sequence>MLELENLALRLGTAAMDFSFTAEPGEWLAVVGPSGAGKTTALNLIGGFVAPTGGILRFDGQDLLPLAPADRPVTTLFQDHNLFAHMTAADNIGLGLDPGLRLDGAQKSTVASALTRVGLGDRLDARPGDLSGGERQRVALARALVRRRPVLLLDEPLGQLDPALRRQTLALIAGLHREHRLTILMVLHTPTEAMDFVDRYIFIEQGKVAASFTPAEFKARQLPPGVLSYLGEGEGGH</sequence>
<dbReference type="GO" id="GO:0016887">
    <property type="term" value="F:ATP hydrolysis activity"/>
    <property type="evidence" value="ECO:0007669"/>
    <property type="project" value="InterPro"/>
</dbReference>
<dbReference type="SMART" id="SM00382">
    <property type="entry name" value="AAA"/>
    <property type="match status" value="1"/>
</dbReference>
<feature type="domain" description="ABC transporter" evidence="8">
    <location>
        <begin position="2"/>
        <end position="230"/>
    </location>
</feature>
<keyword evidence="3" id="KW-0997">Cell inner membrane</keyword>
<dbReference type="Pfam" id="PF00005">
    <property type="entry name" value="ABC_tran"/>
    <property type="match status" value="1"/>
</dbReference>
<protein>
    <submittedName>
        <fullName evidence="9">Thiamin ABC transporter, ATPase component</fullName>
    </submittedName>
</protein>
<dbReference type="PROSITE" id="PS50893">
    <property type="entry name" value="ABC_TRANSPORTER_2"/>
    <property type="match status" value="1"/>
</dbReference>
<evidence type="ECO:0000256" key="6">
    <source>
        <dbReference type="ARBA" id="ARBA00022967"/>
    </source>
</evidence>
<dbReference type="GO" id="GO:0005524">
    <property type="term" value="F:ATP binding"/>
    <property type="evidence" value="ECO:0007669"/>
    <property type="project" value="UniProtKB-KW"/>
</dbReference>
<evidence type="ECO:0000256" key="2">
    <source>
        <dbReference type="ARBA" id="ARBA00022475"/>
    </source>
</evidence>
<proteinExistence type="predicted"/>
<dbReference type="PANTHER" id="PTHR42781">
    <property type="entry name" value="SPERMIDINE/PUTRESCINE IMPORT ATP-BINDING PROTEIN POTA"/>
    <property type="match status" value="1"/>
</dbReference>
<keyword evidence="6" id="KW-1278">Translocase</keyword>
<keyword evidence="5" id="KW-0067">ATP-binding</keyword>
<keyword evidence="2" id="KW-1003">Cell membrane</keyword>
<dbReference type="Gene3D" id="3.40.50.300">
    <property type="entry name" value="P-loop containing nucleotide triphosphate hydrolases"/>
    <property type="match status" value="1"/>
</dbReference>
<evidence type="ECO:0000256" key="3">
    <source>
        <dbReference type="ARBA" id="ARBA00022519"/>
    </source>
</evidence>